<dbReference type="InterPro" id="IPR024923">
    <property type="entry name" value="PG_synth_SpoVB"/>
</dbReference>
<protein>
    <submittedName>
        <fullName evidence="7">Putative cell division protein YtgP</fullName>
    </submittedName>
</protein>
<feature type="transmembrane region" description="Helical" evidence="6">
    <location>
        <begin position="481"/>
        <end position="500"/>
    </location>
</feature>
<dbReference type="KEGG" id="vpn:A21D_01371"/>
<reference evidence="8" key="1">
    <citation type="submission" date="2016-11" db="EMBL/GenBank/DDBJ databases">
        <title>Complete genome sequence of Virgibacillus pantothenticus 21D, a halophilic bacterium isolated from the deep hypersaline anoxic basin Discovery in the Mediterranean Sea.</title>
        <authorList>
            <person name="Zeaiter Z."/>
            <person name="Booth J.M."/>
            <person name="Prosdocimi E.M."/>
            <person name="Mapelli F."/>
            <person name="Fusi M."/>
            <person name="Daffonchio D."/>
            <person name="Borin S."/>
            <person name="Crotti E."/>
        </authorList>
    </citation>
    <scope>NUCLEOTIDE SEQUENCE [LARGE SCALE GENOMIC DNA]</scope>
    <source>
        <strain evidence="8">21D</strain>
    </source>
</reference>
<feature type="transmembrane region" description="Helical" evidence="6">
    <location>
        <begin position="125"/>
        <end position="143"/>
    </location>
</feature>
<keyword evidence="2" id="KW-1003">Cell membrane</keyword>
<feature type="transmembrane region" description="Helical" evidence="6">
    <location>
        <begin position="411"/>
        <end position="430"/>
    </location>
</feature>
<feature type="transmembrane region" description="Helical" evidence="6">
    <location>
        <begin position="52"/>
        <end position="73"/>
    </location>
</feature>
<dbReference type="GO" id="GO:0005886">
    <property type="term" value="C:plasma membrane"/>
    <property type="evidence" value="ECO:0007669"/>
    <property type="project" value="UniProtKB-SubCell"/>
</dbReference>
<evidence type="ECO:0000256" key="1">
    <source>
        <dbReference type="ARBA" id="ARBA00004651"/>
    </source>
</evidence>
<feature type="transmembrane region" description="Helical" evidence="6">
    <location>
        <begin position="232"/>
        <end position="252"/>
    </location>
</feature>
<feature type="transmembrane region" description="Helical" evidence="6">
    <location>
        <begin position="85"/>
        <end position="105"/>
    </location>
</feature>
<accession>A0A2K9IYD2</accession>
<evidence type="ECO:0000256" key="2">
    <source>
        <dbReference type="ARBA" id="ARBA00022475"/>
    </source>
</evidence>
<dbReference type="Proteomes" id="UP000234237">
    <property type="component" value="Chromosome"/>
</dbReference>
<evidence type="ECO:0000313" key="8">
    <source>
        <dbReference type="Proteomes" id="UP000234237"/>
    </source>
</evidence>
<keyword evidence="5 6" id="KW-0472">Membrane</keyword>
<feature type="transmembrane region" description="Helical" evidence="6">
    <location>
        <begin position="191"/>
        <end position="211"/>
    </location>
</feature>
<sequence>MNRNETNQLVKGALLLTIVGVISKLLSAGYRIPLQNVTGDMGIYVYQQIYPVLGIGLMLALYGFPSAIAKLAAEEQSQSQRLSLTSFYFPIFLILCMLNGSLALFIYMNAPYIAGWIGDERLTEIYYLGALTFLFIPVTALLRGTFQGNFVMKPTAFSQLAEQLFRVTIIITSAIVIAESGKPIYTIGRAAVFASIIGLIVATIVLAWFFWRDKPFHIEKRPYSMRHYVHTIITIGIVATLNHMVLLLLQFADTFTLFPSLLKGGYSQLMAMEAKGVFDRGQPLIQIGTVLGSSFALALMPSISTRKLTEQPQIFYPYIRGAMLFSIYLATGATVGLIAIFPEVNQALFQDQQGHAALRLLMVAVLLSSLAITAASILQGLGYIKRVALLILLAFFMKWIGNLWLVPSIGIFGSSFATVLALLVFSVIALTELRRKLPLLQLLRNVQWKALLLATFVMVSYLWIVKWVAHPWLGPTRVASFLFVVFLSITGATVYGYCLIRLKAFTEQQLQMLPSRLSLRFIRKQRYR</sequence>
<gene>
    <name evidence="7" type="primary">ytgP_1</name>
    <name evidence="7" type="ORF">A21D_01371</name>
</gene>
<feature type="transmembrane region" description="Helical" evidence="6">
    <location>
        <begin position="450"/>
        <end position="469"/>
    </location>
</feature>
<dbReference type="GO" id="GO:0051301">
    <property type="term" value="P:cell division"/>
    <property type="evidence" value="ECO:0007669"/>
    <property type="project" value="UniProtKB-KW"/>
</dbReference>
<dbReference type="InterPro" id="IPR050833">
    <property type="entry name" value="Poly_Biosynth_Transport"/>
</dbReference>
<feature type="transmembrane region" description="Helical" evidence="6">
    <location>
        <begin position="387"/>
        <end position="405"/>
    </location>
</feature>
<keyword evidence="7" id="KW-0131">Cell cycle</keyword>
<evidence type="ECO:0000256" key="5">
    <source>
        <dbReference type="ARBA" id="ARBA00023136"/>
    </source>
</evidence>
<proteinExistence type="predicted"/>
<dbReference type="AlphaFoldDB" id="A0A2K9IYD2"/>
<feature type="transmembrane region" description="Helical" evidence="6">
    <location>
        <begin position="12"/>
        <end position="32"/>
    </location>
</feature>
<feature type="transmembrane region" description="Helical" evidence="6">
    <location>
        <begin position="315"/>
        <end position="341"/>
    </location>
</feature>
<evidence type="ECO:0000313" key="7">
    <source>
        <dbReference type="EMBL" id="AUJ24454.1"/>
    </source>
</evidence>
<name>A0A2K9IYD2_9BACI</name>
<dbReference type="RefSeq" id="WP_101933060.1">
    <property type="nucleotide sequence ID" value="NZ_CP018622.1"/>
</dbReference>
<keyword evidence="7" id="KW-0132">Cell division</keyword>
<dbReference type="PANTHER" id="PTHR30250:SF29">
    <property type="entry name" value="POLYSACCHARIDE BIOSYNTHESIS PROTEIN C-TERMINAL DOMAIN-CONTAINING PROTEIN"/>
    <property type="match status" value="1"/>
</dbReference>
<feature type="transmembrane region" description="Helical" evidence="6">
    <location>
        <begin position="164"/>
        <end position="185"/>
    </location>
</feature>
<dbReference type="CDD" id="cd13124">
    <property type="entry name" value="MATE_SpoVB_like"/>
    <property type="match status" value="1"/>
</dbReference>
<dbReference type="Pfam" id="PF01943">
    <property type="entry name" value="Polysacc_synt"/>
    <property type="match status" value="1"/>
</dbReference>
<dbReference type="InterPro" id="IPR002797">
    <property type="entry name" value="Polysacc_synth"/>
</dbReference>
<dbReference type="PANTHER" id="PTHR30250">
    <property type="entry name" value="PST FAMILY PREDICTED COLANIC ACID TRANSPORTER"/>
    <property type="match status" value="1"/>
</dbReference>
<feature type="transmembrane region" description="Helical" evidence="6">
    <location>
        <begin position="284"/>
        <end position="303"/>
    </location>
</feature>
<evidence type="ECO:0000256" key="3">
    <source>
        <dbReference type="ARBA" id="ARBA00022692"/>
    </source>
</evidence>
<feature type="transmembrane region" description="Helical" evidence="6">
    <location>
        <begin position="356"/>
        <end position="375"/>
    </location>
</feature>
<organism evidence="7 8">
    <name type="scientific">Virgibacillus dokdonensis</name>
    <dbReference type="NCBI Taxonomy" id="302167"/>
    <lineage>
        <taxon>Bacteria</taxon>
        <taxon>Bacillati</taxon>
        <taxon>Bacillota</taxon>
        <taxon>Bacilli</taxon>
        <taxon>Bacillales</taxon>
        <taxon>Bacillaceae</taxon>
        <taxon>Virgibacillus</taxon>
    </lineage>
</organism>
<dbReference type="EMBL" id="CP018622">
    <property type="protein sequence ID" value="AUJ24454.1"/>
    <property type="molecule type" value="Genomic_DNA"/>
</dbReference>
<dbReference type="STRING" id="302167.GCA_900166595_00048"/>
<keyword evidence="4 6" id="KW-1133">Transmembrane helix</keyword>
<comment type="subcellular location">
    <subcellularLocation>
        <location evidence="1">Cell membrane</location>
        <topology evidence="1">Multi-pass membrane protein</topology>
    </subcellularLocation>
</comment>
<evidence type="ECO:0000256" key="4">
    <source>
        <dbReference type="ARBA" id="ARBA00022989"/>
    </source>
</evidence>
<keyword evidence="3 6" id="KW-0812">Transmembrane</keyword>
<evidence type="ECO:0000256" key="6">
    <source>
        <dbReference type="SAM" id="Phobius"/>
    </source>
</evidence>